<dbReference type="OrthoDB" id="1064164at2"/>
<gene>
    <name evidence="1" type="ORF">A4R26_33655</name>
</gene>
<proteinExistence type="predicted"/>
<dbReference type="RefSeq" id="WP_081163319.1">
    <property type="nucleotide sequence ID" value="NZ_LWBP01000077.1"/>
</dbReference>
<evidence type="ECO:0000313" key="1">
    <source>
        <dbReference type="EMBL" id="OQP65568.1"/>
    </source>
</evidence>
<protein>
    <recommendedName>
        <fullName evidence="3">CHAT domain-containing protein</fullName>
    </recommendedName>
</protein>
<dbReference type="Proteomes" id="UP000192276">
    <property type="component" value="Unassembled WGS sequence"/>
</dbReference>
<accession>A0A1V9G4Y6</accession>
<reference evidence="2" key="1">
    <citation type="submission" date="2016-04" db="EMBL/GenBank/DDBJ databases">
        <authorList>
            <person name="Chen L."/>
            <person name="Zhuang W."/>
            <person name="Wang G."/>
        </authorList>
    </citation>
    <scope>NUCLEOTIDE SEQUENCE [LARGE SCALE GENOMIC DNA]</scope>
    <source>
        <strain evidence="2">208</strain>
    </source>
</reference>
<name>A0A1V9G4Y6_9BACT</name>
<dbReference type="AlphaFoldDB" id="A0A1V9G4Y6"/>
<organism evidence="1 2">
    <name type="scientific">Niastella populi</name>
    <dbReference type="NCBI Taxonomy" id="550983"/>
    <lineage>
        <taxon>Bacteria</taxon>
        <taxon>Pseudomonadati</taxon>
        <taxon>Bacteroidota</taxon>
        <taxon>Chitinophagia</taxon>
        <taxon>Chitinophagales</taxon>
        <taxon>Chitinophagaceae</taxon>
        <taxon>Niastella</taxon>
    </lineage>
</organism>
<evidence type="ECO:0000313" key="2">
    <source>
        <dbReference type="Proteomes" id="UP000192276"/>
    </source>
</evidence>
<evidence type="ECO:0008006" key="3">
    <source>
        <dbReference type="Google" id="ProtNLM"/>
    </source>
</evidence>
<sequence>MFTKNDDKRYFRFNAVYVIESLNNYELQTGEVLYNDILRYMPYKIEIIKCRLFKVNSKVELVNTFNELKEDFHSHGTHPFLHFEIHGAKEGLVLNSGELIKWREIASLLRELNIMTGNNIMVSLATCYGAYIYGSILPSLPAPFFAFIGPWNTVTSDEIMVSFTRFFEFIFAAESLKDIDLDLAAEKLNEENDVTEKFGFHLSEAVFDRVVNQIEEKLKDPNEFKKRVENLVEEGLKIESIRNSFTREELKKASEDYLRSPSSVRDRMKNDFLMRG</sequence>
<comment type="caution">
    <text evidence="1">The sequence shown here is derived from an EMBL/GenBank/DDBJ whole genome shotgun (WGS) entry which is preliminary data.</text>
</comment>
<keyword evidence="2" id="KW-1185">Reference proteome</keyword>
<dbReference type="EMBL" id="LWBP01000077">
    <property type="protein sequence ID" value="OQP65568.1"/>
    <property type="molecule type" value="Genomic_DNA"/>
</dbReference>